<dbReference type="Proteomes" id="UP000661607">
    <property type="component" value="Unassembled WGS sequence"/>
</dbReference>
<gene>
    <name evidence="3" type="ORF">H4W81_001864</name>
</gene>
<evidence type="ECO:0000313" key="3">
    <source>
        <dbReference type="EMBL" id="MBE1559085.1"/>
    </source>
</evidence>
<protein>
    <recommendedName>
        <fullName evidence="5">Secreted protein</fullName>
    </recommendedName>
</protein>
<sequence>MRSLRNTLTAAAIATVALGVPVTMSTQSASASATEGAAASAPILSETSHCDNSTSRSHCLRHKKANNKDGGYKSQVGKTYYDAKGCKHVITYDPGPAGNPMSKLVSCPPGVDTDPVNNNDPK</sequence>
<evidence type="ECO:0000256" key="2">
    <source>
        <dbReference type="SAM" id="SignalP"/>
    </source>
</evidence>
<feature type="compositionally biased region" description="Low complexity" evidence="1">
    <location>
        <begin position="25"/>
        <end position="41"/>
    </location>
</feature>
<reference evidence="3 4" key="1">
    <citation type="submission" date="2020-10" db="EMBL/GenBank/DDBJ databases">
        <title>Sequencing the genomes of 1000 actinobacteria strains.</title>
        <authorList>
            <person name="Klenk H.-P."/>
        </authorList>
    </citation>
    <scope>NUCLEOTIDE SEQUENCE [LARGE SCALE GENOMIC DNA]</scope>
    <source>
        <strain evidence="3 4">DSM 43748</strain>
    </source>
</reference>
<name>A0ABR9KAP4_9ACTN</name>
<dbReference type="EMBL" id="JADBEF010000001">
    <property type="protein sequence ID" value="MBE1559085.1"/>
    <property type="molecule type" value="Genomic_DNA"/>
</dbReference>
<keyword evidence="4" id="KW-1185">Reference proteome</keyword>
<feature type="compositionally biased region" description="Polar residues" evidence="1">
    <location>
        <begin position="45"/>
        <end position="57"/>
    </location>
</feature>
<proteinExistence type="predicted"/>
<keyword evidence="2" id="KW-0732">Signal</keyword>
<comment type="caution">
    <text evidence="3">The sequence shown here is derived from an EMBL/GenBank/DDBJ whole genome shotgun (WGS) entry which is preliminary data.</text>
</comment>
<organism evidence="3 4">
    <name type="scientific">Nonomuraea africana</name>
    <dbReference type="NCBI Taxonomy" id="46171"/>
    <lineage>
        <taxon>Bacteria</taxon>
        <taxon>Bacillati</taxon>
        <taxon>Actinomycetota</taxon>
        <taxon>Actinomycetes</taxon>
        <taxon>Streptosporangiales</taxon>
        <taxon>Streptosporangiaceae</taxon>
        <taxon>Nonomuraea</taxon>
    </lineage>
</organism>
<feature type="region of interest" description="Disordered" evidence="1">
    <location>
        <begin position="25"/>
        <end position="74"/>
    </location>
</feature>
<feature type="region of interest" description="Disordered" evidence="1">
    <location>
        <begin position="95"/>
        <end position="122"/>
    </location>
</feature>
<evidence type="ECO:0000256" key="1">
    <source>
        <dbReference type="SAM" id="MobiDB-lite"/>
    </source>
</evidence>
<feature type="signal peptide" evidence="2">
    <location>
        <begin position="1"/>
        <end position="33"/>
    </location>
</feature>
<feature type="chain" id="PRO_5046266865" description="Secreted protein" evidence="2">
    <location>
        <begin position="34"/>
        <end position="122"/>
    </location>
</feature>
<evidence type="ECO:0008006" key="5">
    <source>
        <dbReference type="Google" id="ProtNLM"/>
    </source>
</evidence>
<accession>A0ABR9KAP4</accession>
<evidence type="ECO:0000313" key="4">
    <source>
        <dbReference type="Proteomes" id="UP000661607"/>
    </source>
</evidence>